<evidence type="ECO:0000256" key="7">
    <source>
        <dbReference type="ARBA" id="ARBA00023136"/>
    </source>
</evidence>
<accession>A0A2N9HRR9</accession>
<evidence type="ECO:0000256" key="5">
    <source>
        <dbReference type="ARBA" id="ARBA00022989"/>
    </source>
</evidence>
<feature type="transmembrane region" description="Helical" evidence="12">
    <location>
        <begin position="23"/>
        <end position="44"/>
    </location>
</feature>
<protein>
    <recommendedName>
        <fullName evidence="14">Glycosyltransferase 2-like domain-containing protein</fullName>
    </recommendedName>
</protein>
<dbReference type="GO" id="GO:0071555">
    <property type="term" value="P:cell wall organization"/>
    <property type="evidence" value="ECO:0007669"/>
    <property type="project" value="UniProtKB-KW"/>
</dbReference>
<dbReference type="SUPFAM" id="SSF53448">
    <property type="entry name" value="Nucleotide-diphospho-sugar transferases"/>
    <property type="match status" value="1"/>
</dbReference>
<dbReference type="Pfam" id="PF03552">
    <property type="entry name" value="Cellulose_synt"/>
    <property type="match status" value="3"/>
</dbReference>
<comment type="function">
    <text evidence="9">Thought to be a Golgi-localized beta-glycan synthase that polymerize the backbones of noncellulosic polysaccharides (hemicelluloses) of plant cell wall.</text>
</comment>
<keyword evidence="7 12" id="KW-0472">Membrane</keyword>
<evidence type="ECO:0000256" key="9">
    <source>
        <dbReference type="ARBA" id="ARBA00037405"/>
    </source>
</evidence>
<dbReference type="Gene3D" id="3.90.550.10">
    <property type="entry name" value="Spore Coat Polysaccharide Biosynthesis Protein SpsA, Chain A"/>
    <property type="match status" value="2"/>
</dbReference>
<organism evidence="13">
    <name type="scientific">Fagus sylvatica</name>
    <name type="common">Beechnut</name>
    <dbReference type="NCBI Taxonomy" id="28930"/>
    <lineage>
        <taxon>Eukaryota</taxon>
        <taxon>Viridiplantae</taxon>
        <taxon>Streptophyta</taxon>
        <taxon>Embryophyta</taxon>
        <taxon>Tracheophyta</taxon>
        <taxon>Spermatophyta</taxon>
        <taxon>Magnoliopsida</taxon>
        <taxon>eudicotyledons</taxon>
        <taxon>Gunneridae</taxon>
        <taxon>Pentapetalae</taxon>
        <taxon>rosids</taxon>
        <taxon>fabids</taxon>
        <taxon>Fagales</taxon>
        <taxon>Fagaceae</taxon>
        <taxon>Fagus</taxon>
    </lineage>
</organism>
<feature type="binding site" evidence="11">
    <location>
        <position position="263"/>
    </location>
    <ligand>
        <name>Mn(2+)</name>
        <dbReference type="ChEBI" id="CHEBI:29035"/>
    </ligand>
</feature>
<evidence type="ECO:0000256" key="11">
    <source>
        <dbReference type="PIRSR" id="PIRSR605150-3"/>
    </source>
</evidence>
<dbReference type="EMBL" id="OIVN01004335">
    <property type="protein sequence ID" value="SPD16797.1"/>
    <property type="molecule type" value="Genomic_DNA"/>
</dbReference>
<keyword evidence="3" id="KW-0808">Transferase</keyword>
<keyword evidence="2" id="KW-0328">Glycosyltransferase</keyword>
<feature type="transmembrane region" description="Helical" evidence="12">
    <location>
        <begin position="56"/>
        <end position="74"/>
    </location>
</feature>
<dbReference type="InterPro" id="IPR029044">
    <property type="entry name" value="Nucleotide-diphossugar_trans"/>
</dbReference>
<comment type="subcellular location">
    <subcellularLocation>
        <location evidence="1">Golgi apparatus membrane</location>
        <topology evidence="1">Multi-pass membrane protein</topology>
    </subcellularLocation>
</comment>
<evidence type="ECO:0008006" key="14">
    <source>
        <dbReference type="Google" id="ProtNLM"/>
    </source>
</evidence>
<evidence type="ECO:0000256" key="10">
    <source>
        <dbReference type="PIRSR" id="PIRSR605150-2"/>
    </source>
</evidence>
<evidence type="ECO:0000256" key="6">
    <source>
        <dbReference type="ARBA" id="ARBA00023034"/>
    </source>
</evidence>
<feature type="binding site" evidence="10">
    <location>
        <position position="144"/>
    </location>
    <ligand>
        <name>UDP-alpha-D-glucose</name>
        <dbReference type="ChEBI" id="CHEBI:58885"/>
    </ligand>
</feature>
<proteinExistence type="predicted"/>
<keyword evidence="5 12" id="KW-1133">Transmembrane helix</keyword>
<dbReference type="InterPro" id="IPR005150">
    <property type="entry name" value="Cellulose_synth"/>
</dbReference>
<gene>
    <name evidence="13" type="ORF">FSB_LOCUS44679</name>
</gene>
<dbReference type="GO" id="GO:0030244">
    <property type="term" value="P:cellulose biosynthetic process"/>
    <property type="evidence" value="ECO:0007669"/>
    <property type="project" value="InterPro"/>
</dbReference>
<evidence type="ECO:0000256" key="8">
    <source>
        <dbReference type="ARBA" id="ARBA00023316"/>
    </source>
</evidence>
<evidence type="ECO:0000256" key="4">
    <source>
        <dbReference type="ARBA" id="ARBA00022692"/>
    </source>
</evidence>
<evidence type="ECO:0000313" key="13">
    <source>
        <dbReference type="EMBL" id="SPD16797.1"/>
    </source>
</evidence>
<dbReference type="PANTHER" id="PTHR13301">
    <property type="entry name" value="X-BOX TRANSCRIPTION FACTOR-RELATED"/>
    <property type="match status" value="1"/>
</dbReference>
<name>A0A2N9HRR9_FAGSY</name>
<reference evidence="13" key="1">
    <citation type="submission" date="2018-02" db="EMBL/GenBank/DDBJ databases">
        <authorList>
            <person name="Cohen D.B."/>
            <person name="Kent A.D."/>
        </authorList>
    </citation>
    <scope>NUCLEOTIDE SEQUENCE</scope>
</reference>
<dbReference type="GO" id="GO:0000139">
    <property type="term" value="C:Golgi membrane"/>
    <property type="evidence" value="ECO:0007669"/>
    <property type="project" value="UniProtKB-SubCell"/>
</dbReference>
<keyword evidence="8" id="KW-0961">Cell wall biogenesis/degradation</keyword>
<dbReference type="FunFam" id="3.90.550.10:FF:000138">
    <property type="entry name" value="Cellulose synthase isolog"/>
    <property type="match status" value="1"/>
</dbReference>
<dbReference type="GO" id="GO:0016760">
    <property type="term" value="F:cellulose synthase (UDP-forming) activity"/>
    <property type="evidence" value="ECO:0007669"/>
    <property type="project" value="InterPro"/>
</dbReference>
<evidence type="ECO:0000256" key="2">
    <source>
        <dbReference type="ARBA" id="ARBA00022676"/>
    </source>
</evidence>
<feature type="binding site" evidence="11">
    <location>
        <position position="239"/>
    </location>
    <ligand>
        <name>Mn(2+)</name>
        <dbReference type="ChEBI" id="CHEBI:29035"/>
    </ligand>
</feature>
<evidence type="ECO:0000256" key="3">
    <source>
        <dbReference type="ARBA" id="ARBA00022679"/>
    </source>
</evidence>
<keyword evidence="6" id="KW-0333">Golgi apparatus</keyword>
<evidence type="ECO:0000256" key="1">
    <source>
        <dbReference type="ARBA" id="ARBA00004653"/>
    </source>
</evidence>
<keyword evidence="4 12" id="KW-0812">Transmembrane</keyword>
<sequence length="522" mass="59557">MGKKGGGEEAIPLFETKEARFRGAYKVFASTVFVGICLIWVYRLTHIPRAGEQGRWAWIGMFMVELWFGLYWIITQSCRFKVVYNYPFKERLSYRYKDKLPDVDIFVCTADPKMEPPTLVINTVLSCMSYNYPPEKLSIYLSDDGGSELTYYALLEASNFSKHWIPFCKKFNVEPRSPSAYFAQQIEVQDITYAQEWLAIKVIIVDGRDKNAVDIDGQRLPTLVYMAREKRPQWPHNFKAGAMNALIRVSSEISNAPFILNLDCDMYANDADTIQKAMCFFMDEKRGHEISFVQFPQKFDNITKNDIYACAFTVASNIEVAGLGGYGAAPYCGTGCFHRRECLCGKVYSKDYRGEWNIEAKKNANKTVNELEEASKVLANCSYEKDTQWGKKMGLIYGCPVEDVVTGLTIQCRGWKSLYYNPDRKAFLGVAPTTLEVVLIQHKRNACSIAEALSCGCTLKAWWNWQRMWVIRGTTAYFFGFIDTISRQLGLSETTFAVTAKVVTEDVLKRYKCGRVVELIFG</sequence>
<dbReference type="AlphaFoldDB" id="A0A2N9HRR9"/>
<evidence type="ECO:0000256" key="12">
    <source>
        <dbReference type="SAM" id="Phobius"/>
    </source>
</evidence>
<feature type="binding site" evidence="10">
    <location>
        <position position="115"/>
    </location>
    <ligand>
        <name>UDP-alpha-D-glucose</name>
        <dbReference type="ChEBI" id="CHEBI:58885"/>
    </ligand>
</feature>